<keyword evidence="1" id="KW-0472">Membrane</keyword>
<dbReference type="InterPro" id="IPR025110">
    <property type="entry name" value="AMP-bd_C"/>
</dbReference>
<protein>
    <recommendedName>
        <fullName evidence="6">Acetyl-CoA synthetase-like protein</fullName>
    </recommendedName>
</protein>
<dbReference type="RefSeq" id="XP_070900119.1">
    <property type="nucleotide sequence ID" value="XM_071042896.1"/>
</dbReference>
<accession>A0ABR4KIP5</accession>
<dbReference type="SUPFAM" id="SSF56801">
    <property type="entry name" value="Acetyl-CoA synthetase-like"/>
    <property type="match status" value="1"/>
</dbReference>
<dbReference type="Gene3D" id="3.30.300.30">
    <property type="match status" value="1"/>
</dbReference>
<feature type="transmembrane region" description="Helical" evidence="1">
    <location>
        <begin position="80"/>
        <end position="103"/>
    </location>
</feature>
<evidence type="ECO:0000259" key="2">
    <source>
        <dbReference type="Pfam" id="PF00501"/>
    </source>
</evidence>
<name>A0ABR4KIP5_9EURO</name>
<gene>
    <name evidence="4" type="ORF">BJX68DRAFT_254517</name>
</gene>
<evidence type="ECO:0000313" key="4">
    <source>
        <dbReference type="EMBL" id="KAL2852116.1"/>
    </source>
</evidence>
<dbReference type="PROSITE" id="PS00455">
    <property type="entry name" value="AMP_BINDING"/>
    <property type="match status" value="1"/>
</dbReference>
<dbReference type="PANTHER" id="PTHR24096">
    <property type="entry name" value="LONG-CHAIN-FATTY-ACID--COA LIGASE"/>
    <property type="match status" value="1"/>
</dbReference>
<dbReference type="InterPro" id="IPR045851">
    <property type="entry name" value="AMP-bd_C_sf"/>
</dbReference>
<dbReference type="GeneID" id="98158060"/>
<feature type="domain" description="AMP-binding enzyme C-terminal" evidence="3">
    <location>
        <begin position="480"/>
        <end position="555"/>
    </location>
</feature>
<organism evidence="4 5">
    <name type="scientific">Aspergillus pseudodeflectus</name>
    <dbReference type="NCBI Taxonomy" id="176178"/>
    <lineage>
        <taxon>Eukaryota</taxon>
        <taxon>Fungi</taxon>
        <taxon>Dikarya</taxon>
        <taxon>Ascomycota</taxon>
        <taxon>Pezizomycotina</taxon>
        <taxon>Eurotiomycetes</taxon>
        <taxon>Eurotiomycetidae</taxon>
        <taxon>Eurotiales</taxon>
        <taxon>Aspergillaceae</taxon>
        <taxon>Aspergillus</taxon>
        <taxon>Aspergillus subgen. Nidulantes</taxon>
    </lineage>
</organism>
<keyword evidence="5" id="KW-1185">Reference proteome</keyword>
<keyword evidence="1" id="KW-1133">Transmembrane helix</keyword>
<dbReference type="Pfam" id="PF13193">
    <property type="entry name" value="AMP-binding_C"/>
    <property type="match status" value="1"/>
</dbReference>
<dbReference type="Pfam" id="PF00501">
    <property type="entry name" value="AMP-binding"/>
    <property type="match status" value="1"/>
</dbReference>
<keyword evidence="1" id="KW-0812">Transmembrane</keyword>
<proteinExistence type="predicted"/>
<feature type="domain" description="AMP-dependent synthetase/ligase" evidence="2">
    <location>
        <begin position="27"/>
        <end position="426"/>
    </location>
</feature>
<evidence type="ECO:0000256" key="1">
    <source>
        <dbReference type="SAM" id="Phobius"/>
    </source>
</evidence>
<dbReference type="Gene3D" id="3.40.50.12780">
    <property type="entry name" value="N-terminal domain of ligase-like"/>
    <property type="match status" value="1"/>
</dbReference>
<dbReference type="InterPro" id="IPR020845">
    <property type="entry name" value="AMP-binding_CS"/>
</dbReference>
<comment type="caution">
    <text evidence="4">The sequence shown here is derived from an EMBL/GenBank/DDBJ whole genome shotgun (WGS) entry which is preliminary data.</text>
</comment>
<sequence length="637" mass="70198">MIKSPLTIPIPPTDVASFVFASGTPESRAALQYFDAAAPSSKCYSLAEAKVFTKQIAKGLQDRAGLEPDDKVLLFSGNCLFFPVLLWGVLAGGFVFTAAAPVASVSELEYQLRDSGAKLVLAGEAQVPVALEAAARVGLNRDKVYLFQDPTDETGTVLPATTLQPWTDLWAPVAEVQNWSWREITTLDEAMQTTAIINYSSGTTGLPKGVEISHYNAVANSMQLLAKRDQVADTPKGRARRARMQMSGDRWLAPLPMYHAYGQAYYCMNAARLGAKVFIMKSFDIQKYLLYMDIYRINFMVSVPAIMATLAKQPNAKRYNLYAVETVTSGSAPLSPDLGRAIEQLYLRPGVSVKQGWGMTETTCSITGFSPDDEDDGRSIGWLNPNCAAKIEPLRDRDFQGASSAPPGTTVGEIWVSGPNIMKGYFKKPAATAEAIVEKDGLRWLRTGDIGYIDGRGCLYIVGRLKELIKVKGLQVAPAEIEQHLLTHPDVTDAAVVGAQINGGEYPRAFVVRREGGRVTDTELVDMVKERFAPHKWLTGGVYFIEKIPRTGSGKVVRRMLAGLRTQPLNLYTNLIAIPQHDPRLPYCPNARGSPCQYNRPRLQRRPLREIRNLRAHVKDHIPRVPVLDYFAVVYGL</sequence>
<dbReference type="PANTHER" id="PTHR24096:SF424">
    <property type="entry name" value="ACETYL-COA SYNTHETASE-LIKE PROTEIN-RELATED"/>
    <property type="match status" value="1"/>
</dbReference>
<dbReference type="InterPro" id="IPR000873">
    <property type="entry name" value="AMP-dep_synth/lig_dom"/>
</dbReference>
<evidence type="ECO:0000313" key="5">
    <source>
        <dbReference type="Proteomes" id="UP001610444"/>
    </source>
</evidence>
<dbReference type="InterPro" id="IPR042099">
    <property type="entry name" value="ANL_N_sf"/>
</dbReference>
<dbReference type="Proteomes" id="UP001610444">
    <property type="component" value="Unassembled WGS sequence"/>
</dbReference>
<evidence type="ECO:0000259" key="3">
    <source>
        <dbReference type="Pfam" id="PF13193"/>
    </source>
</evidence>
<reference evidence="4 5" key="1">
    <citation type="submission" date="2024-07" db="EMBL/GenBank/DDBJ databases">
        <title>Section-level genome sequencing and comparative genomics of Aspergillus sections Usti and Cavernicolus.</title>
        <authorList>
            <consortium name="Lawrence Berkeley National Laboratory"/>
            <person name="Nybo J.L."/>
            <person name="Vesth T.C."/>
            <person name="Theobald S."/>
            <person name="Frisvad J.C."/>
            <person name="Larsen T.O."/>
            <person name="Kjaerboelling I."/>
            <person name="Rothschild-Mancinelli K."/>
            <person name="Lyhne E.K."/>
            <person name="Kogle M.E."/>
            <person name="Barry K."/>
            <person name="Clum A."/>
            <person name="Na H."/>
            <person name="Ledsgaard L."/>
            <person name="Lin J."/>
            <person name="Lipzen A."/>
            <person name="Kuo A."/>
            <person name="Riley R."/>
            <person name="Mondo S."/>
            <person name="LaButti K."/>
            <person name="Haridas S."/>
            <person name="Pangalinan J."/>
            <person name="Salamov A.A."/>
            <person name="Simmons B.A."/>
            <person name="Magnuson J.K."/>
            <person name="Chen J."/>
            <person name="Drula E."/>
            <person name="Henrissat B."/>
            <person name="Wiebenga A."/>
            <person name="Lubbers R.J."/>
            <person name="Gomes A.C."/>
            <person name="Macurrencykelacurrency M.R."/>
            <person name="Stajich J."/>
            <person name="Grigoriev I.V."/>
            <person name="Mortensen U.H."/>
            <person name="De vries R.P."/>
            <person name="Baker S.E."/>
            <person name="Andersen M.R."/>
        </authorList>
    </citation>
    <scope>NUCLEOTIDE SEQUENCE [LARGE SCALE GENOMIC DNA]</scope>
    <source>
        <strain evidence="4 5">CBS 756.74</strain>
    </source>
</reference>
<evidence type="ECO:0008006" key="6">
    <source>
        <dbReference type="Google" id="ProtNLM"/>
    </source>
</evidence>
<dbReference type="EMBL" id="JBFXLR010000016">
    <property type="protein sequence ID" value="KAL2852116.1"/>
    <property type="molecule type" value="Genomic_DNA"/>
</dbReference>